<reference evidence="3" key="1">
    <citation type="submission" date="2018-02" db="EMBL/GenBank/DDBJ databases">
        <authorList>
            <person name="Moore K."/>
            <person name="Momper L."/>
        </authorList>
    </citation>
    <scope>NUCLEOTIDE SEQUENCE [LARGE SCALE GENOMIC DNA]</scope>
    <source>
        <strain evidence="3">ULC18</strain>
    </source>
</reference>
<reference evidence="2 3" key="2">
    <citation type="submission" date="2018-03" db="EMBL/GenBank/DDBJ databases">
        <title>The ancient ancestry and fast evolution of plastids.</title>
        <authorList>
            <person name="Moore K.R."/>
            <person name="Magnabosco C."/>
            <person name="Momper L."/>
            <person name="Gold D.A."/>
            <person name="Bosak T."/>
            <person name="Fournier G.P."/>
        </authorList>
    </citation>
    <scope>NUCLEOTIDE SEQUENCE [LARGE SCALE GENOMIC DNA]</scope>
    <source>
        <strain evidence="2 3">ULC18</strain>
    </source>
</reference>
<dbReference type="PANTHER" id="PTHR35400:SF1">
    <property type="entry name" value="SLR1083 PROTEIN"/>
    <property type="match status" value="1"/>
</dbReference>
<dbReference type="PANTHER" id="PTHR35400">
    <property type="entry name" value="SLR1083 PROTEIN"/>
    <property type="match status" value="1"/>
</dbReference>
<accession>A0A2T1E4K3</accession>
<dbReference type="SUPFAM" id="SSF52980">
    <property type="entry name" value="Restriction endonuclease-like"/>
    <property type="match status" value="1"/>
</dbReference>
<dbReference type="Pfam" id="PF05685">
    <property type="entry name" value="Uma2"/>
    <property type="match status" value="1"/>
</dbReference>
<dbReference type="CDD" id="cd06260">
    <property type="entry name" value="DUF820-like"/>
    <property type="match status" value="1"/>
</dbReference>
<dbReference type="InterPro" id="IPR008538">
    <property type="entry name" value="Uma2"/>
</dbReference>
<name>A0A2T1E4K3_9CYAN</name>
<gene>
    <name evidence="2" type="ORF">C7B82_16190</name>
</gene>
<evidence type="ECO:0000313" key="3">
    <source>
        <dbReference type="Proteomes" id="UP000239576"/>
    </source>
</evidence>
<dbReference type="Proteomes" id="UP000239576">
    <property type="component" value="Unassembled WGS sequence"/>
</dbReference>
<dbReference type="AlphaFoldDB" id="A0A2T1E4K3"/>
<evidence type="ECO:0000259" key="1">
    <source>
        <dbReference type="Pfam" id="PF05685"/>
    </source>
</evidence>
<dbReference type="RefSeq" id="WP_106257336.1">
    <property type="nucleotide sequence ID" value="NZ_CAWNSW010000101.1"/>
</dbReference>
<dbReference type="Gene3D" id="3.90.1570.10">
    <property type="entry name" value="tt1808, chain A"/>
    <property type="match status" value="1"/>
</dbReference>
<keyword evidence="3" id="KW-1185">Reference proteome</keyword>
<dbReference type="OrthoDB" id="509866at2"/>
<evidence type="ECO:0000313" key="2">
    <source>
        <dbReference type="EMBL" id="PSB27670.1"/>
    </source>
</evidence>
<comment type="caution">
    <text evidence="2">The sequence shown here is derived from an EMBL/GenBank/DDBJ whole genome shotgun (WGS) entry which is preliminary data.</text>
</comment>
<protein>
    <recommendedName>
        <fullName evidence="1">Putative restriction endonuclease domain-containing protein</fullName>
    </recommendedName>
</protein>
<dbReference type="EMBL" id="PVWK01000085">
    <property type="protein sequence ID" value="PSB27670.1"/>
    <property type="molecule type" value="Genomic_DNA"/>
</dbReference>
<feature type="domain" description="Putative restriction endonuclease" evidence="1">
    <location>
        <begin position="13"/>
        <end position="166"/>
    </location>
</feature>
<dbReference type="InterPro" id="IPR012296">
    <property type="entry name" value="Nuclease_put_TT1808"/>
</dbReference>
<proteinExistence type="predicted"/>
<dbReference type="InterPro" id="IPR011335">
    <property type="entry name" value="Restrct_endonuc-II-like"/>
</dbReference>
<sequence>MITTATIAKFSLDEYHRMIDAGVLQGRHVELLNGLIIEMAAEGTPHAYYSDESADYLSTLLGKQAKVREGKPITLPNDSEPEPDIAVVKPLGAVYLEHHPYPENILLLIEYSNTSLTKDLEEKSLIYAAAMVQEYWVVNLRDMQLIVFRTPQDGVYQSKETLTEGIITPLAFDVPIDISKLMGG</sequence>
<organism evidence="2 3">
    <name type="scientific">Stenomitos frigidus ULC18</name>
    <dbReference type="NCBI Taxonomy" id="2107698"/>
    <lineage>
        <taxon>Bacteria</taxon>
        <taxon>Bacillati</taxon>
        <taxon>Cyanobacteriota</taxon>
        <taxon>Cyanophyceae</taxon>
        <taxon>Leptolyngbyales</taxon>
        <taxon>Leptolyngbyaceae</taxon>
        <taxon>Stenomitos</taxon>
    </lineage>
</organism>